<reference evidence="2 3" key="1">
    <citation type="journal article" date="2019" name="Nat. Ecol. Evol.">
        <title>Megaphylogeny resolves global patterns of mushroom evolution.</title>
        <authorList>
            <person name="Varga T."/>
            <person name="Krizsan K."/>
            <person name="Foldi C."/>
            <person name="Dima B."/>
            <person name="Sanchez-Garcia M."/>
            <person name="Sanchez-Ramirez S."/>
            <person name="Szollosi G.J."/>
            <person name="Szarkandi J.G."/>
            <person name="Papp V."/>
            <person name="Albert L."/>
            <person name="Andreopoulos W."/>
            <person name="Angelini C."/>
            <person name="Antonin V."/>
            <person name="Barry K.W."/>
            <person name="Bougher N.L."/>
            <person name="Buchanan P."/>
            <person name="Buyck B."/>
            <person name="Bense V."/>
            <person name="Catcheside P."/>
            <person name="Chovatia M."/>
            <person name="Cooper J."/>
            <person name="Damon W."/>
            <person name="Desjardin D."/>
            <person name="Finy P."/>
            <person name="Geml J."/>
            <person name="Haridas S."/>
            <person name="Hughes K."/>
            <person name="Justo A."/>
            <person name="Karasinski D."/>
            <person name="Kautmanova I."/>
            <person name="Kiss B."/>
            <person name="Kocsube S."/>
            <person name="Kotiranta H."/>
            <person name="LaButti K.M."/>
            <person name="Lechner B.E."/>
            <person name="Liimatainen K."/>
            <person name="Lipzen A."/>
            <person name="Lukacs Z."/>
            <person name="Mihaltcheva S."/>
            <person name="Morgado L.N."/>
            <person name="Niskanen T."/>
            <person name="Noordeloos M.E."/>
            <person name="Ohm R.A."/>
            <person name="Ortiz-Santana B."/>
            <person name="Ovrebo C."/>
            <person name="Racz N."/>
            <person name="Riley R."/>
            <person name="Savchenko A."/>
            <person name="Shiryaev A."/>
            <person name="Soop K."/>
            <person name="Spirin V."/>
            <person name="Szebenyi C."/>
            <person name="Tomsovsky M."/>
            <person name="Tulloss R.E."/>
            <person name="Uehling J."/>
            <person name="Grigoriev I.V."/>
            <person name="Vagvolgyi C."/>
            <person name="Papp T."/>
            <person name="Martin F.M."/>
            <person name="Miettinen O."/>
            <person name="Hibbett D.S."/>
            <person name="Nagy L.G."/>
        </authorList>
    </citation>
    <scope>NUCLEOTIDE SEQUENCE [LARGE SCALE GENOMIC DNA]</scope>
    <source>
        <strain evidence="2 3">FP101781</strain>
    </source>
</reference>
<gene>
    <name evidence="2" type="ORF">FA13DRAFT_1683001</name>
</gene>
<protein>
    <submittedName>
        <fullName evidence="2">Uncharacterized protein</fullName>
    </submittedName>
</protein>
<keyword evidence="3" id="KW-1185">Reference proteome</keyword>
<dbReference type="Proteomes" id="UP000298030">
    <property type="component" value="Unassembled WGS sequence"/>
</dbReference>
<proteinExistence type="predicted"/>
<organism evidence="2 3">
    <name type="scientific">Coprinellus micaceus</name>
    <name type="common">Glistening ink-cap mushroom</name>
    <name type="synonym">Coprinus micaceus</name>
    <dbReference type="NCBI Taxonomy" id="71717"/>
    <lineage>
        <taxon>Eukaryota</taxon>
        <taxon>Fungi</taxon>
        <taxon>Dikarya</taxon>
        <taxon>Basidiomycota</taxon>
        <taxon>Agaricomycotina</taxon>
        <taxon>Agaricomycetes</taxon>
        <taxon>Agaricomycetidae</taxon>
        <taxon>Agaricales</taxon>
        <taxon>Agaricineae</taxon>
        <taxon>Psathyrellaceae</taxon>
        <taxon>Coprinellus</taxon>
    </lineage>
</organism>
<evidence type="ECO:0000313" key="2">
    <source>
        <dbReference type="EMBL" id="TEB37013.1"/>
    </source>
</evidence>
<accession>A0A4Y7TS50</accession>
<dbReference type="EMBL" id="QPFP01000005">
    <property type="protein sequence ID" value="TEB37013.1"/>
    <property type="molecule type" value="Genomic_DNA"/>
</dbReference>
<feature type="signal peptide" evidence="1">
    <location>
        <begin position="1"/>
        <end position="21"/>
    </location>
</feature>
<evidence type="ECO:0000256" key="1">
    <source>
        <dbReference type="SAM" id="SignalP"/>
    </source>
</evidence>
<keyword evidence="1" id="KW-0732">Signal</keyword>
<feature type="chain" id="PRO_5021296246" evidence="1">
    <location>
        <begin position="22"/>
        <end position="170"/>
    </location>
</feature>
<name>A0A4Y7TS50_COPMI</name>
<dbReference type="OrthoDB" id="2857942at2759"/>
<comment type="caution">
    <text evidence="2">The sequence shown here is derived from an EMBL/GenBank/DDBJ whole genome shotgun (WGS) entry which is preliminary data.</text>
</comment>
<evidence type="ECO:0000313" key="3">
    <source>
        <dbReference type="Proteomes" id="UP000298030"/>
    </source>
</evidence>
<dbReference type="AlphaFoldDB" id="A0A4Y7TS50"/>
<sequence>MKFTSLLSALTILAATNEGMAVVYRGYSNTVQCSGSNFFCNDGGAVCCGPFPAGFGYSAQFESLPNGSQGQGYTDACRAFLFAVFGSGTKCWNGGGARANYLNWFHSAGRVAARDGESKECVAPSGFTYEDGQGAKHSIKIPAGAANATEAIAKYYQSKNWKALAAYESA</sequence>